<dbReference type="Gene3D" id="3.40.190.10">
    <property type="entry name" value="Periplasmic binding protein-like II"/>
    <property type="match status" value="2"/>
</dbReference>
<evidence type="ECO:0000313" key="5">
    <source>
        <dbReference type="Proteomes" id="UP000695264"/>
    </source>
</evidence>
<feature type="domain" description="Solute-binding protein family 3/N-terminal" evidence="3">
    <location>
        <begin position="68"/>
        <end position="294"/>
    </location>
</feature>
<evidence type="ECO:0000259" key="3">
    <source>
        <dbReference type="SMART" id="SM00062"/>
    </source>
</evidence>
<name>A0ABX1BW34_9ACTN</name>
<evidence type="ECO:0000256" key="1">
    <source>
        <dbReference type="ARBA" id="ARBA00022729"/>
    </source>
</evidence>
<protein>
    <submittedName>
        <fullName evidence="4">ABC transporter substrate-binding protein</fullName>
    </submittedName>
</protein>
<dbReference type="EMBL" id="JAATEN010000005">
    <property type="protein sequence ID" value="NJQ00483.1"/>
    <property type="molecule type" value="Genomic_DNA"/>
</dbReference>
<organism evidence="4 5">
    <name type="scientific">Streptomyces zingiberis</name>
    <dbReference type="NCBI Taxonomy" id="2053010"/>
    <lineage>
        <taxon>Bacteria</taxon>
        <taxon>Bacillati</taxon>
        <taxon>Actinomycetota</taxon>
        <taxon>Actinomycetes</taxon>
        <taxon>Kitasatosporales</taxon>
        <taxon>Streptomycetaceae</taxon>
        <taxon>Streptomyces</taxon>
    </lineage>
</organism>
<keyword evidence="1 2" id="KW-0732">Signal</keyword>
<gene>
    <name evidence="4" type="ORF">HCK00_08010</name>
</gene>
<accession>A0ABX1BW34</accession>
<feature type="chain" id="PRO_5046128667" evidence="2">
    <location>
        <begin position="23"/>
        <end position="310"/>
    </location>
</feature>
<dbReference type="InterPro" id="IPR001638">
    <property type="entry name" value="Solute-binding_3/MltF_N"/>
</dbReference>
<dbReference type="SUPFAM" id="SSF53850">
    <property type="entry name" value="Periplasmic binding protein-like II"/>
    <property type="match status" value="1"/>
</dbReference>
<reference evidence="4 5" key="1">
    <citation type="submission" date="2020-03" db="EMBL/GenBank/DDBJ databases">
        <title>WGS of actinomycetes isolated from Thailand.</title>
        <authorList>
            <person name="Thawai C."/>
        </authorList>
    </citation>
    <scope>NUCLEOTIDE SEQUENCE [LARGE SCALE GENOMIC DNA]</scope>
    <source>
        <strain evidence="4 5">PLAI 1-29</strain>
    </source>
</reference>
<dbReference type="PANTHER" id="PTHR35936:SF17">
    <property type="entry name" value="ARGININE-BINDING EXTRACELLULAR PROTEIN ARTP"/>
    <property type="match status" value="1"/>
</dbReference>
<evidence type="ECO:0000313" key="4">
    <source>
        <dbReference type="EMBL" id="NJQ00483.1"/>
    </source>
</evidence>
<keyword evidence="5" id="KW-1185">Reference proteome</keyword>
<proteinExistence type="predicted"/>
<evidence type="ECO:0000256" key="2">
    <source>
        <dbReference type="SAM" id="SignalP"/>
    </source>
</evidence>
<feature type="signal peptide" evidence="2">
    <location>
        <begin position="1"/>
        <end position="22"/>
    </location>
</feature>
<dbReference type="SMART" id="SM00062">
    <property type="entry name" value="PBPb"/>
    <property type="match status" value="1"/>
</dbReference>
<dbReference type="PANTHER" id="PTHR35936">
    <property type="entry name" value="MEMBRANE-BOUND LYTIC MUREIN TRANSGLYCOSYLASE F"/>
    <property type="match status" value="1"/>
</dbReference>
<comment type="caution">
    <text evidence="4">The sequence shown here is derived from an EMBL/GenBank/DDBJ whole genome shotgun (WGS) entry which is preliminary data.</text>
</comment>
<dbReference type="Pfam" id="PF00497">
    <property type="entry name" value="SBP_bac_3"/>
    <property type="match status" value="1"/>
</dbReference>
<dbReference type="PROSITE" id="PS51257">
    <property type="entry name" value="PROKAR_LIPOPROTEIN"/>
    <property type="match status" value="1"/>
</dbReference>
<dbReference type="CDD" id="cd01004">
    <property type="entry name" value="PBP2_MidA_like"/>
    <property type="match status" value="1"/>
</dbReference>
<dbReference type="Proteomes" id="UP000695264">
    <property type="component" value="Unassembled WGS sequence"/>
</dbReference>
<dbReference type="RefSeq" id="WP_168101104.1">
    <property type="nucleotide sequence ID" value="NZ_JAATEN010000005.1"/>
</dbReference>
<sequence>MNRRLHTLGLCTAVLLGLTACADPAGPAGPAGSPEKGSSASAYPKAPKVSVDEDIAAMLPDDVRSGKRISVAMNSGIPPIKFQDSSGRIRGFNPQLLEAAGGVLGLKVNYQEVPFDSLVPGLESGRYDLIASVGDFEERRARTDFIDYMTYGNAIMVGADFEQSKLTPDDLCGLQVAFTRGTAQQGLVEKAAGKCAADGKDELVKSPMKDANAGVLAVQSGQADAVWSDSPAMIYNATMNPDLYKVVYEQEEGPYGIGVHKDNGELRDALRAALRKLAKDGVYDELISGWGIEKSAALPDFPINTGPSQD</sequence>